<evidence type="ECO:0000256" key="3">
    <source>
        <dbReference type="ARBA" id="ARBA00022763"/>
    </source>
</evidence>
<evidence type="ECO:0000256" key="1">
    <source>
        <dbReference type="ARBA" id="ARBA00004123"/>
    </source>
</evidence>
<organism evidence="8 10">
    <name type="scientific">Plasmodiophora brassicae</name>
    <name type="common">Clubroot disease agent</name>
    <dbReference type="NCBI Taxonomy" id="37360"/>
    <lineage>
        <taxon>Eukaryota</taxon>
        <taxon>Sar</taxon>
        <taxon>Rhizaria</taxon>
        <taxon>Endomyxa</taxon>
        <taxon>Phytomyxea</taxon>
        <taxon>Plasmodiophorida</taxon>
        <taxon>Plasmodiophoridae</taxon>
        <taxon>Plasmodiophora</taxon>
    </lineage>
</organism>
<evidence type="ECO:0000313" key="8">
    <source>
        <dbReference type="EMBL" id="CEO96510.1"/>
    </source>
</evidence>
<proteinExistence type="inferred from homology"/>
<keyword evidence="3" id="KW-0227">DNA damage</keyword>
<dbReference type="CDD" id="cd16273">
    <property type="entry name" value="SNM1A-1C-like_MBL-fold"/>
    <property type="match status" value="1"/>
</dbReference>
<sequence>MFGSVRTLPHRLVPERHKVPGRTFLVDGFRIRCAETSHWFLTHFHSDHYAGLDKSFAGGLIYCTPCTSRLVQAKLRVPARCVRSVALGSAVVIDDVLVTFLDANHCPGSAMILFQHRSGESILHCGDMRYDARMQSFPSLAPPVQIDHLYLDTTYCDPKYRFPPQDVIIARVVDICRPYYASGDALLLIGTYSVGKERLLVRLAREFQCRVRVSSARFKDLMMSLPADDVNELFTTGASRVHVVPLDDLSWQNLPRARERLSRTASFTTMVAVRPTGWTHTAKRDVTVTQNDSVVIVNAPYSEHSSYDELRAFVAFLSPKNIIPTVTSSRNAASDRKRILDCFNDLRDTSKDKSKISSYFQKAPAPEGRKRGSSNRPVRLRQVPTFPTTARFSPGMGSVAAGTLETYFCANVSETTVSSIGDMPAVQSSAELVAVAAQFDLAAVDVDEQHRLLESFRASRPTAGVKRPFPTSAEADANEGALRPLSSVRPDL</sequence>
<evidence type="ECO:0000313" key="11">
    <source>
        <dbReference type="Proteomes" id="UP000290189"/>
    </source>
</evidence>
<evidence type="ECO:0000259" key="7">
    <source>
        <dbReference type="SMART" id="SM00849"/>
    </source>
</evidence>
<protein>
    <recommendedName>
        <fullName evidence="7">Metallo-beta-lactamase domain-containing protein</fullName>
    </recommendedName>
</protein>
<accession>A0A0G4IMP8</accession>
<dbReference type="GO" id="GO:0035312">
    <property type="term" value="F:5'-3' DNA exonuclease activity"/>
    <property type="evidence" value="ECO:0007669"/>
    <property type="project" value="TreeGrafter"/>
</dbReference>
<evidence type="ECO:0000256" key="6">
    <source>
        <dbReference type="SAM" id="MobiDB-lite"/>
    </source>
</evidence>
<reference evidence="9 11" key="2">
    <citation type="submission" date="2018-03" db="EMBL/GenBank/DDBJ databases">
        <authorList>
            <person name="Fogelqvist J."/>
        </authorList>
    </citation>
    <scope>NUCLEOTIDE SEQUENCE [LARGE SCALE GENOMIC DNA]</scope>
</reference>
<dbReference type="EMBL" id="OVEO01000003">
    <property type="protein sequence ID" value="SPQ94569.1"/>
    <property type="molecule type" value="Genomic_DNA"/>
</dbReference>
<gene>
    <name evidence="8" type="ORF">PBRA_005119</name>
    <name evidence="9" type="ORF">PLBR_LOCUS1784</name>
</gene>
<comment type="subcellular location">
    <subcellularLocation>
        <location evidence="1">Nucleus</location>
    </subcellularLocation>
</comment>
<dbReference type="Pfam" id="PF07522">
    <property type="entry name" value="DRMBL"/>
    <property type="match status" value="1"/>
</dbReference>
<keyword evidence="4" id="KW-0234">DNA repair</keyword>
<dbReference type="SMART" id="SM00849">
    <property type="entry name" value="Lactamase_B"/>
    <property type="match status" value="1"/>
</dbReference>
<dbReference type="Proteomes" id="UP000290189">
    <property type="component" value="Unassembled WGS sequence"/>
</dbReference>
<dbReference type="PANTHER" id="PTHR23240">
    <property type="entry name" value="DNA CROSS-LINK REPAIR PROTEIN PSO2/SNM1-RELATED"/>
    <property type="match status" value="1"/>
</dbReference>
<dbReference type="OrthoDB" id="262529at2759"/>
<evidence type="ECO:0000313" key="10">
    <source>
        <dbReference type="Proteomes" id="UP000039324"/>
    </source>
</evidence>
<evidence type="ECO:0000256" key="5">
    <source>
        <dbReference type="ARBA" id="ARBA00023242"/>
    </source>
</evidence>
<dbReference type="OMA" id="KSGPIYC"/>
<dbReference type="EMBL" id="CDSF01000068">
    <property type="protein sequence ID" value="CEO96510.1"/>
    <property type="molecule type" value="Genomic_DNA"/>
</dbReference>
<keyword evidence="9" id="KW-0496">Mitochondrion</keyword>
<reference evidence="8 10" key="1">
    <citation type="submission" date="2015-02" db="EMBL/GenBank/DDBJ databases">
        <authorList>
            <person name="Chooi Y.-H."/>
        </authorList>
    </citation>
    <scope>NUCLEOTIDE SEQUENCE [LARGE SCALE GENOMIC DNA]</scope>
    <source>
        <strain evidence="8">E3</strain>
    </source>
</reference>
<dbReference type="InterPro" id="IPR036866">
    <property type="entry name" value="RibonucZ/Hydroxyglut_hydro"/>
</dbReference>
<dbReference type="GO" id="GO:0006303">
    <property type="term" value="P:double-strand break repair via nonhomologous end joining"/>
    <property type="evidence" value="ECO:0007669"/>
    <property type="project" value="TreeGrafter"/>
</dbReference>
<dbReference type="InterPro" id="IPR001279">
    <property type="entry name" value="Metallo-B-lactamas"/>
</dbReference>
<feature type="domain" description="Metallo-beta-lactamase" evidence="7">
    <location>
        <begin position="6"/>
        <end position="171"/>
    </location>
</feature>
<evidence type="ECO:0000256" key="2">
    <source>
        <dbReference type="ARBA" id="ARBA00010304"/>
    </source>
</evidence>
<dbReference type="Gene3D" id="3.60.15.10">
    <property type="entry name" value="Ribonuclease Z/Hydroxyacylglutathione hydrolase-like"/>
    <property type="match status" value="1"/>
</dbReference>
<dbReference type="Gene3D" id="3.40.50.12650">
    <property type="match status" value="1"/>
</dbReference>
<evidence type="ECO:0000256" key="4">
    <source>
        <dbReference type="ARBA" id="ARBA00023204"/>
    </source>
</evidence>
<evidence type="ECO:0000313" key="9">
    <source>
        <dbReference type="EMBL" id="SPQ94569.1"/>
    </source>
</evidence>
<dbReference type="GO" id="GO:0036297">
    <property type="term" value="P:interstrand cross-link repair"/>
    <property type="evidence" value="ECO:0007669"/>
    <property type="project" value="TreeGrafter"/>
</dbReference>
<geneLocation type="mitochondrion" evidence="9"/>
<keyword evidence="5" id="KW-0539">Nucleus</keyword>
<dbReference type="GO" id="GO:0005634">
    <property type="term" value="C:nucleus"/>
    <property type="evidence" value="ECO:0007669"/>
    <property type="project" value="UniProtKB-SubCell"/>
</dbReference>
<dbReference type="Proteomes" id="UP000039324">
    <property type="component" value="Unassembled WGS sequence"/>
</dbReference>
<comment type="similarity">
    <text evidence="2">Belongs to the DNA repair metallo-beta-lactamase (DRMBL) family.</text>
</comment>
<dbReference type="STRING" id="37360.A0A0G4IMP8"/>
<dbReference type="PANTHER" id="PTHR23240:SF6">
    <property type="entry name" value="DNA CROSS-LINK REPAIR 1A PROTEIN"/>
    <property type="match status" value="1"/>
</dbReference>
<dbReference type="InterPro" id="IPR011084">
    <property type="entry name" value="DRMBL"/>
</dbReference>
<keyword evidence="10" id="KW-1185">Reference proteome</keyword>
<feature type="region of interest" description="Disordered" evidence="6">
    <location>
        <begin position="461"/>
        <end position="492"/>
    </location>
</feature>
<dbReference type="GO" id="GO:0003684">
    <property type="term" value="F:damaged DNA binding"/>
    <property type="evidence" value="ECO:0007669"/>
    <property type="project" value="TreeGrafter"/>
</dbReference>
<dbReference type="AlphaFoldDB" id="A0A0G4IMP8"/>
<feature type="region of interest" description="Disordered" evidence="6">
    <location>
        <begin position="354"/>
        <end position="376"/>
    </location>
</feature>
<name>A0A0G4IMP8_PLABS</name>
<dbReference type="SUPFAM" id="SSF56281">
    <property type="entry name" value="Metallo-hydrolase/oxidoreductase"/>
    <property type="match status" value="1"/>
</dbReference>